<dbReference type="Proteomes" id="UP000887579">
    <property type="component" value="Unplaced"/>
</dbReference>
<proteinExistence type="predicted"/>
<dbReference type="WBParaSite" id="ES5_v2.g20606.t1">
    <property type="protein sequence ID" value="ES5_v2.g20606.t1"/>
    <property type="gene ID" value="ES5_v2.g20606"/>
</dbReference>
<evidence type="ECO:0000313" key="1">
    <source>
        <dbReference type="Proteomes" id="UP000887579"/>
    </source>
</evidence>
<organism evidence="1 2">
    <name type="scientific">Panagrolaimus sp. ES5</name>
    <dbReference type="NCBI Taxonomy" id="591445"/>
    <lineage>
        <taxon>Eukaryota</taxon>
        <taxon>Metazoa</taxon>
        <taxon>Ecdysozoa</taxon>
        <taxon>Nematoda</taxon>
        <taxon>Chromadorea</taxon>
        <taxon>Rhabditida</taxon>
        <taxon>Tylenchina</taxon>
        <taxon>Panagrolaimomorpha</taxon>
        <taxon>Panagrolaimoidea</taxon>
        <taxon>Panagrolaimidae</taxon>
        <taxon>Panagrolaimus</taxon>
    </lineage>
</organism>
<protein>
    <submittedName>
        <fullName evidence="2">Uncharacterized protein</fullName>
    </submittedName>
</protein>
<accession>A0AC34FT64</accession>
<evidence type="ECO:0000313" key="2">
    <source>
        <dbReference type="WBParaSite" id="ES5_v2.g20606.t1"/>
    </source>
</evidence>
<sequence length="509" mass="57982">MNCSFPKFLKCIIILCLLWSNVYSVKLSTCNELLITANCSTASPPIKTLFTSEFKLSVNFDSGNVSYPNEIVFSNHSMQNFDNSLNLTDSHLLLSYGFSSIPNYYWNFKKSAKINFPNSAPFFTWGFYSTSDDYQQFINVLFNNGKIFKLDGEVLQQNDCFNAGGVFYQEHHTFDCENIACCTKVVENDIPDTVQNKCERFESKGQVILMPKTRLLDFVAIINIIPEGLLINITEFASKFYTAYELSPFWVNWQNHIENCTGYSNFLVDECIITTYSEEYLKFIDLSFSNPPNTADVVIAAKIMYRNGIFLKDDYTPFTIENPCWTKSAPMPYFTETRTVNVSLCCVEFGETSETITTLHPTSSTTKFCQKYHSETQLSDNSIFLEVEYILNTTKMAVSIVNYFSDNNVITQLESYSFDTFSQVCRVTSSAPTNLCFFDISNNHSYELQLRASIFPDGFNMTTLIENNGQIITPFLTSTSPCHTEKHTYNGYGTSQTSASTTFCCVYFN</sequence>
<reference evidence="2" key="1">
    <citation type="submission" date="2022-11" db="UniProtKB">
        <authorList>
            <consortium name="WormBaseParasite"/>
        </authorList>
    </citation>
    <scope>IDENTIFICATION</scope>
</reference>
<name>A0AC34FT64_9BILA</name>